<comment type="caution">
    <text evidence="1">The sequence shown here is derived from an EMBL/GenBank/DDBJ whole genome shotgun (WGS) entry which is preliminary data.</text>
</comment>
<dbReference type="Proteomes" id="UP000663829">
    <property type="component" value="Unassembled WGS sequence"/>
</dbReference>
<keyword evidence="3" id="KW-1185">Reference proteome</keyword>
<dbReference type="EMBL" id="CAJOBC010097705">
    <property type="protein sequence ID" value="CAF4449386.1"/>
    <property type="molecule type" value="Genomic_DNA"/>
</dbReference>
<proteinExistence type="predicted"/>
<dbReference type="EMBL" id="CAJNOQ010031731">
    <property type="protein sequence ID" value="CAF1581517.1"/>
    <property type="molecule type" value="Genomic_DNA"/>
</dbReference>
<sequence>MDDTDFIFDSFESAIIDYTPDVLNQFNPFEDFIQFTQQPEISSEVVNFSSI</sequence>
<protein>
    <submittedName>
        <fullName evidence="1">Uncharacterized protein</fullName>
    </submittedName>
</protein>
<gene>
    <name evidence="1" type="ORF">GPM918_LOCUS41129</name>
    <name evidence="2" type="ORF">SRO942_LOCUS42149</name>
</gene>
<dbReference type="Proteomes" id="UP000681722">
    <property type="component" value="Unassembled WGS sequence"/>
</dbReference>
<feature type="non-terminal residue" evidence="1">
    <location>
        <position position="1"/>
    </location>
</feature>
<reference evidence="1" key="1">
    <citation type="submission" date="2021-02" db="EMBL/GenBank/DDBJ databases">
        <authorList>
            <person name="Nowell W R."/>
        </authorList>
    </citation>
    <scope>NUCLEOTIDE SEQUENCE</scope>
</reference>
<dbReference type="AlphaFoldDB" id="A0A815Z9F5"/>
<evidence type="ECO:0000313" key="2">
    <source>
        <dbReference type="EMBL" id="CAF4449386.1"/>
    </source>
</evidence>
<evidence type="ECO:0000313" key="3">
    <source>
        <dbReference type="Proteomes" id="UP000663829"/>
    </source>
</evidence>
<organism evidence="1 3">
    <name type="scientific">Didymodactylos carnosus</name>
    <dbReference type="NCBI Taxonomy" id="1234261"/>
    <lineage>
        <taxon>Eukaryota</taxon>
        <taxon>Metazoa</taxon>
        <taxon>Spiralia</taxon>
        <taxon>Gnathifera</taxon>
        <taxon>Rotifera</taxon>
        <taxon>Eurotatoria</taxon>
        <taxon>Bdelloidea</taxon>
        <taxon>Philodinida</taxon>
        <taxon>Philodinidae</taxon>
        <taxon>Didymodactylos</taxon>
    </lineage>
</organism>
<accession>A0A815Z9F5</accession>
<evidence type="ECO:0000313" key="1">
    <source>
        <dbReference type="EMBL" id="CAF1581517.1"/>
    </source>
</evidence>
<name>A0A815Z9F5_9BILA</name>